<sequence>MNPMSTVPPASTPVTGVKGAISAKLFGKKKVVKKKVAPKTVADTDNDNA</sequence>
<reference evidence="1" key="1">
    <citation type="submission" date="2020-04" db="EMBL/GenBank/DDBJ databases">
        <authorList>
            <person name="Chiriac C."/>
            <person name="Salcher M."/>
            <person name="Ghai R."/>
            <person name="Kavagutti S V."/>
        </authorList>
    </citation>
    <scope>NUCLEOTIDE SEQUENCE</scope>
</reference>
<dbReference type="EMBL" id="LR796266">
    <property type="protein sequence ID" value="CAB4132539.1"/>
    <property type="molecule type" value="Genomic_DNA"/>
</dbReference>
<gene>
    <name evidence="1" type="ORF">UFOVP253_32</name>
</gene>
<accession>A0A6J5LLF8</accession>
<name>A0A6J5LLF8_9CAUD</name>
<evidence type="ECO:0000313" key="1">
    <source>
        <dbReference type="EMBL" id="CAB4132539.1"/>
    </source>
</evidence>
<organism evidence="1">
    <name type="scientific">uncultured Caudovirales phage</name>
    <dbReference type="NCBI Taxonomy" id="2100421"/>
    <lineage>
        <taxon>Viruses</taxon>
        <taxon>Duplodnaviria</taxon>
        <taxon>Heunggongvirae</taxon>
        <taxon>Uroviricota</taxon>
        <taxon>Caudoviricetes</taxon>
        <taxon>Peduoviridae</taxon>
        <taxon>Maltschvirus</taxon>
        <taxon>Maltschvirus maltsch</taxon>
    </lineage>
</organism>
<proteinExistence type="predicted"/>
<protein>
    <submittedName>
        <fullName evidence="1">Uncharacterized protein</fullName>
    </submittedName>
</protein>